<dbReference type="SUPFAM" id="SSF56112">
    <property type="entry name" value="Protein kinase-like (PK-like)"/>
    <property type="match status" value="1"/>
</dbReference>
<dbReference type="PROSITE" id="PS50011">
    <property type="entry name" value="PROTEIN_KINASE_DOM"/>
    <property type="match status" value="1"/>
</dbReference>
<keyword evidence="3" id="KW-0418">Kinase</keyword>
<feature type="compositionally biased region" description="Basic and acidic residues" evidence="1">
    <location>
        <begin position="501"/>
        <end position="514"/>
    </location>
</feature>
<dbReference type="Proteomes" id="UP001301769">
    <property type="component" value="Unassembled WGS sequence"/>
</dbReference>
<dbReference type="GO" id="GO:0004674">
    <property type="term" value="F:protein serine/threonine kinase activity"/>
    <property type="evidence" value="ECO:0007669"/>
    <property type="project" value="TreeGrafter"/>
</dbReference>
<sequence length="623" mass="71610">MAYNQDHHYISNGKLDEILTLETVQDILPACLELDWENQNWQQDVNLYAIASEICGTPVSYKKTLAILILCKMHQQLPNFLDCKLDDSSLPVYNRAKDATCRLRVKKSDGNFEPLSCFEGPDWDYDKLDSFYERQWKFLAPYFNRGTEGDEKLHHYKLLKRAPLPFKTIKASPDQGDNAAPGGHYGEVTFVEIDEAHHRLPSYSSTEKNAQCALKKLRPRVTRKDFDHEVDILKRLSTQRNQHLVKLLFTMELHHFEAEQRPEFYLVFPLASGDLNGLWAQRSPPSRGSEEMTDFAQWFLSQCQGITNALDMVHNMPRRKDSQRSTGVGQAKDPYYGIHADIKPANLLWFEDWKEATHKLGVIQIADFGISNFHTTDSRSNARLPAFTRTYRAPEIDLFQKISRSFDIWGLGCVFLEFVSWVVIGHPSGKFSESRMAQGLDRIPQDTFYQLYPDKDRTKAVVSPAVIKWVLELRRHHDCTQFVNNFLDLIVDGMLVVEDKPQRDSWRRDSRHSPSEPPIQEANSAPKDMPMTPGPSINSSSRQTTKSSAASGSIIGTESKKKRLTCQEIIKRLEQMSESGRANKEYYTKQELRLKPSEDFTRPQGIIVAQSMESLAEKQKLKW</sequence>
<dbReference type="PANTHER" id="PTHR24359:SF37">
    <property type="entry name" value="PROTEIN KINASE DOMAIN-CONTAINING PROTEIN"/>
    <property type="match status" value="1"/>
</dbReference>
<feature type="domain" description="Protein kinase" evidence="2">
    <location>
        <begin position="174"/>
        <end position="519"/>
    </location>
</feature>
<dbReference type="AlphaFoldDB" id="A0AAN6Y9L1"/>
<feature type="region of interest" description="Disordered" evidence="1">
    <location>
        <begin position="501"/>
        <end position="556"/>
    </location>
</feature>
<name>A0AAN6Y9L1_9PEZI</name>
<evidence type="ECO:0000313" key="4">
    <source>
        <dbReference type="Proteomes" id="UP001301769"/>
    </source>
</evidence>
<dbReference type="Gene3D" id="1.10.510.10">
    <property type="entry name" value="Transferase(Phosphotransferase) domain 1"/>
    <property type="match status" value="1"/>
</dbReference>
<dbReference type="PANTHER" id="PTHR24359">
    <property type="entry name" value="SERINE/THREONINE-PROTEIN KINASE SBK1"/>
    <property type="match status" value="1"/>
</dbReference>
<keyword evidence="3" id="KW-0808">Transferase</keyword>
<protein>
    <submittedName>
        <fullName evidence="3">Kinase-like domain-containing protein</fullName>
    </submittedName>
</protein>
<accession>A0AAN6Y9L1</accession>
<gene>
    <name evidence="3" type="ORF">QBC37DRAFT_282069</name>
</gene>
<comment type="caution">
    <text evidence="3">The sequence shown here is derived from an EMBL/GenBank/DDBJ whole genome shotgun (WGS) entry which is preliminary data.</text>
</comment>
<reference evidence="3" key="1">
    <citation type="journal article" date="2023" name="Mol. Phylogenet. Evol.">
        <title>Genome-scale phylogeny and comparative genomics of the fungal order Sordariales.</title>
        <authorList>
            <person name="Hensen N."/>
            <person name="Bonometti L."/>
            <person name="Westerberg I."/>
            <person name="Brannstrom I.O."/>
            <person name="Guillou S."/>
            <person name="Cros-Aarteil S."/>
            <person name="Calhoun S."/>
            <person name="Haridas S."/>
            <person name="Kuo A."/>
            <person name="Mondo S."/>
            <person name="Pangilinan J."/>
            <person name="Riley R."/>
            <person name="LaButti K."/>
            <person name="Andreopoulos B."/>
            <person name="Lipzen A."/>
            <person name="Chen C."/>
            <person name="Yan M."/>
            <person name="Daum C."/>
            <person name="Ng V."/>
            <person name="Clum A."/>
            <person name="Steindorff A."/>
            <person name="Ohm R.A."/>
            <person name="Martin F."/>
            <person name="Silar P."/>
            <person name="Natvig D.O."/>
            <person name="Lalanne C."/>
            <person name="Gautier V."/>
            <person name="Ament-Velasquez S.L."/>
            <person name="Kruys A."/>
            <person name="Hutchinson M.I."/>
            <person name="Powell A.J."/>
            <person name="Barry K."/>
            <person name="Miller A.N."/>
            <person name="Grigoriev I.V."/>
            <person name="Debuchy R."/>
            <person name="Gladieux P."/>
            <person name="Hiltunen Thoren M."/>
            <person name="Johannesson H."/>
        </authorList>
    </citation>
    <scope>NUCLEOTIDE SEQUENCE</scope>
    <source>
        <strain evidence="3">PSN293</strain>
    </source>
</reference>
<feature type="compositionally biased region" description="Polar residues" evidence="1">
    <location>
        <begin position="535"/>
        <end position="556"/>
    </location>
</feature>
<evidence type="ECO:0000313" key="3">
    <source>
        <dbReference type="EMBL" id="KAK4215208.1"/>
    </source>
</evidence>
<evidence type="ECO:0000256" key="1">
    <source>
        <dbReference type="SAM" id="MobiDB-lite"/>
    </source>
</evidence>
<dbReference type="EMBL" id="MU858082">
    <property type="protein sequence ID" value="KAK4215208.1"/>
    <property type="molecule type" value="Genomic_DNA"/>
</dbReference>
<reference evidence="3" key="2">
    <citation type="submission" date="2023-05" db="EMBL/GenBank/DDBJ databases">
        <authorList>
            <consortium name="Lawrence Berkeley National Laboratory"/>
            <person name="Steindorff A."/>
            <person name="Hensen N."/>
            <person name="Bonometti L."/>
            <person name="Westerberg I."/>
            <person name="Brannstrom I.O."/>
            <person name="Guillou S."/>
            <person name="Cros-Aarteil S."/>
            <person name="Calhoun S."/>
            <person name="Haridas S."/>
            <person name="Kuo A."/>
            <person name="Mondo S."/>
            <person name="Pangilinan J."/>
            <person name="Riley R."/>
            <person name="Labutti K."/>
            <person name="Andreopoulos B."/>
            <person name="Lipzen A."/>
            <person name="Chen C."/>
            <person name="Yanf M."/>
            <person name="Daum C."/>
            <person name="Ng V."/>
            <person name="Clum A."/>
            <person name="Ohm R."/>
            <person name="Martin F."/>
            <person name="Silar P."/>
            <person name="Natvig D."/>
            <person name="Lalanne C."/>
            <person name="Gautier V."/>
            <person name="Ament-Velasquez S.L."/>
            <person name="Kruys A."/>
            <person name="Hutchinson M.I."/>
            <person name="Powell A.J."/>
            <person name="Barry K."/>
            <person name="Miller A.N."/>
            <person name="Grigoriev I.V."/>
            <person name="Debuchy R."/>
            <person name="Gladieux P."/>
            <person name="Thoren M.H."/>
            <person name="Johannesson H."/>
        </authorList>
    </citation>
    <scope>NUCLEOTIDE SEQUENCE</scope>
    <source>
        <strain evidence="3">PSN293</strain>
    </source>
</reference>
<dbReference type="SMART" id="SM00220">
    <property type="entry name" value="S_TKc"/>
    <property type="match status" value="1"/>
</dbReference>
<dbReference type="Pfam" id="PF00069">
    <property type="entry name" value="Pkinase"/>
    <property type="match status" value="1"/>
</dbReference>
<evidence type="ECO:0000259" key="2">
    <source>
        <dbReference type="PROSITE" id="PS50011"/>
    </source>
</evidence>
<dbReference type="InterPro" id="IPR000719">
    <property type="entry name" value="Prot_kinase_dom"/>
</dbReference>
<dbReference type="CDD" id="cd00180">
    <property type="entry name" value="PKc"/>
    <property type="match status" value="1"/>
</dbReference>
<dbReference type="InterPro" id="IPR011009">
    <property type="entry name" value="Kinase-like_dom_sf"/>
</dbReference>
<proteinExistence type="predicted"/>
<keyword evidence="4" id="KW-1185">Reference proteome</keyword>
<organism evidence="3 4">
    <name type="scientific">Rhypophila decipiens</name>
    <dbReference type="NCBI Taxonomy" id="261697"/>
    <lineage>
        <taxon>Eukaryota</taxon>
        <taxon>Fungi</taxon>
        <taxon>Dikarya</taxon>
        <taxon>Ascomycota</taxon>
        <taxon>Pezizomycotina</taxon>
        <taxon>Sordariomycetes</taxon>
        <taxon>Sordariomycetidae</taxon>
        <taxon>Sordariales</taxon>
        <taxon>Naviculisporaceae</taxon>
        <taxon>Rhypophila</taxon>
    </lineage>
</organism>
<dbReference type="GO" id="GO:0005524">
    <property type="term" value="F:ATP binding"/>
    <property type="evidence" value="ECO:0007669"/>
    <property type="project" value="InterPro"/>
</dbReference>